<dbReference type="EMBL" id="JAKILJ010000060">
    <property type="protein sequence ID" value="MCL1107427.1"/>
    <property type="molecule type" value="Genomic_DNA"/>
</dbReference>
<proteinExistence type="predicted"/>
<evidence type="ECO:0000313" key="2">
    <source>
        <dbReference type="Proteomes" id="UP001139408"/>
    </source>
</evidence>
<reference evidence="1" key="1">
    <citation type="submission" date="2022-01" db="EMBL/GenBank/DDBJ databases">
        <title>Whole genome-based taxonomy of the Shewanellaceae.</title>
        <authorList>
            <person name="Martin-Rodriguez A.J."/>
        </authorList>
    </citation>
    <scope>NUCLEOTIDE SEQUENCE</scope>
    <source>
        <strain evidence="1">DSM 23803</strain>
    </source>
</reference>
<organism evidence="1 2">
    <name type="scientific">Shewanella algicola</name>
    <dbReference type="NCBI Taxonomy" id="640633"/>
    <lineage>
        <taxon>Bacteria</taxon>
        <taxon>Pseudomonadati</taxon>
        <taxon>Pseudomonadota</taxon>
        <taxon>Gammaproteobacteria</taxon>
        <taxon>Alteromonadales</taxon>
        <taxon>Shewanellaceae</taxon>
        <taxon>Shewanella</taxon>
    </lineage>
</organism>
<dbReference type="Proteomes" id="UP001139408">
    <property type="component" value="Unassembled WGS sequence"/>
</dbReference>
<dbReference type="RefSeq" id="WP_188926845.1">
    <property type="nucleotide sequence ID" value="NZ_BMQI01000059.1"/>
</dbReference>
<sequence length="61" mass="7086">MSPKLSMHKKVSFIEEIVAQVECVAIEYAFNLEVITFDEVLRRKGITKPVYEGMYVELSEF</sequence>
<comment type="caution">
    <text evidence="1">The sequence shown here is derived from an EMBL/GenBank/DDBJ whole genome shotgun (WGS) entry which is preliminary data.</text>
</comment>
<evidence type="ECO:0000313" key="1">
    <source>
        <dbReference type="EMBL" id="MCL1107427.1"/>
    </source>
</evidence>
<keyword evidence="2" id="KW-1185">Reference proteome</keyword>
<protein>
    <submittedName>
        <fullName evidence="1">Uncharacterized protein</fullName>
    </submittedName>
</protein>
<name>A0A9X2CFI1_9GAMM</name>
<accession>A0A9X2CFI1</accession>
<dbReference type="AlphaFoldDB" id="A0A9X2CFI1"/>
<gene>
    <name evidence="1" type="ORF">L2749_19610</name>
</gene>